<dbReference type="InterPro" id="IPR019591">
    <property type="entry name" value="Mrp/NBP35_ATP-bd"/>
</dbReference>
<dbReference type="GO" id="GO:0046872">
    <property type="term" value="F:metal ion binding"/>
    <property type="evidence" value="ECO:0007669"/>
    <property type="project" value="UniProtKB-KW"/>
</dbReference>
<dbReference type="PANTHER" id="PTHR42961:SF2">
    <property type="entry name" value="IRON-SULFUR PROTEIN NUBPL"/>
    <property type="match status" value="1"/>
</dbReference>
<sequence length="355" mass="39750">MSFNVKNVIAIHSCKGGVGKSTVAVSLALTLASKGISVGICDLDICGPSLAELFSLNRDSVKWNQIQSNCHSSAGNNNNTRVDLKYSNETCDLKKENKNSMLLEPKEVEGIKIMSSEFLLPKNYTGYSAYRGPIMDQICYEMVYKTNWDGVEYLILDLPPGTSDVIISLVENIHISGSILITTPNILRYPTILLLLFSTNDLIKGIKLFKDMEIPILSIVENMSYYICECCCTRRNIFGNSKVESICKEFQVEHFVKLPLMSWDQDETTYKLSSGSVASLFNLALISNYHNSKTVQESFNNLVEYLSLKCKYQPQMKKLVNFTQFNLGLRLHVVIKLKNLSLKMGLTGEIIPSSA</sequence>
<keyword evidence="2" id="KW-0547">Nucleotide-binding</keyword>
<evidence type="ECO:0000313" key="8">
    <source>
        <dbReference type="Proteomes" id="UP000001949"/>
    </source>
</evidence>
<dbReference type="InterPro" id="IPR027417">
    <property type="entry name" value="P-loop_NTPase"/>
</dbReference>
<dbReference type="GO" id="GO:0005524">
    <property type="term" value="F:ATP binding"/>
    <property type="evidence" value="ECO:0007669"/>
    <property type="project" value="UniProtKB-KW"/>
</dbReference>
<name>Q4MYJ3_THEPA</name>
<dbReference type="Gene3D" id="3.40.50.300">
    <property type="entry name" value="P-loop containing nucleotide triphosphate hydrolases"/>
    <property type="match status" value="1"/>
</dbReference>
<evidence type="ECO:0000256" key="5">
    <source>
        <dbReference type="ARBA" id="ARBA00023014"/>
    </source>
</evidence>
<dbReference type="STRING" id="5875.Q4MYJ3"/>
<reference evidence="7 8" key="1">
    <citation type="journal article" date="2005" name="Science">
        <title>Genome sequence of Theileria parva, a bovine pathogen that transforms lymphocytes.</title>
        <authorList>
            <person name="Gardner M.J."/>
            <person name="Bishop R."/>
            <person name="Shah T."/>
            <person name="de Villiers E.P."/>
            <person name="Carlton J.M."/>
            <person name="Hall N."/>
            <person name="Ren Q."/>
            <person name="Paulsen I.T."/>
            <person name="Pain A."/>
            <person name="Berriman M."/>
            <person name="Wilson R.J.M."/>
            <person name="Sato S."/>
            <person name="Ralph S.A."/>
            <person name="Mann D.J."/>
            <person name="Xiong Z."/>
            <person name="Shallom S.J."/>
            <person name="Weidman J."/>
            <person name="Jiang L."/>
            <person name="Lynn J."/>
            <person name="Weaver B."/>
            <person name="Shoaibi A."/>
            <person name="Domingo A.R."/>
            <person name="Wasawo D."/>
            <person name="Crabtree J."/>
            <person name="Wortman J.R."/>
            <person name="Haas B."/>
            <person name="Angiuoli S.V."/>
            <person name="Creasy T.H."/>
            <person name="Lu C."/>
            <person name="Suh B."/>
            <person name="Silva J.C."/>
            <person name="Utterback T.R."/>
            <person name="Feldblyum T.V."/>
            <person name="Pertea M."/>
            <person name="Allen J."/>
            <person name="Nierman W.C."/>
            <person name="Taracha E.L.N."/>
            <person name="Salzberg S.L."/>
            <person name="White O.R."/>
            <person name="Fitzhugh H.A."/>
            <person name="Morzaria S."/>
            <person name="Venter J.C."/>
            <person name="Fraser C.M."/>
            <person name="Nene V."/>
        </authorList>
    </citation>
    <scope>NUCLEOTIDE SEQUENCE [LARGE SCALE GENOMIC DNA]</scope>
    <source>
        <strain evidence="7 8">Muguga</strain>
    </source>
</reference>
<keyword evidence="4" id="KW-0408">Iron</keyword>
<evidence type="ECO:0000256" key="6">
    <source>
        <dbReference type="ARBA" id="ARBA00024036"/>
    </source>
</evidence>
<keyword evidence="5" id="KW-0411">Iron-sulfur</keyword>
<dbReference type="InterPro" id="IPR033756">
    <property type="entry name" value="YlxH/NBP35"/>
</dbReference>
<dbReference type="KEGG" id="tpv:TP03_0848"/>
<dbReference type="GO" id="GO:0016226">
    <property type="term" value="P:iron-sulfur cluster assembly"/>
    <property type="evidence" value="ECO:0007669"/>
    <property type="project" value="InterPro"/>
</dbReference>
<evidence type="ECO:0000256" key="2">
    <source>
        <dbReference type="ARBA" id="ARBA00022741"/>
    </source>
</evidence>
<accession>Q4MYJ3</accession>
<gene>
    <name evidence="7" type="ordered locus">TP03_0848</name>
</gene>
<dbReference type="AlphaFoldDB" id="Q4MYJ3"/>
<evidence type="ECO:0000256" key="1">
    <source>
        <dbReference type="ARBA" id="ARBA00022723"/>
    </source>
</evidence>
<evidence type="ECO:0000313" key="7">
    <source>
        <dbReference type="EMBL" id="EAN30689.1"/>
    </source>
</evidence>
<dbReference type="GO" id="GO:0051539">
    <property type="term" value="F:4 iron, 4 sulfur cluster binding"/>
    <property type="evidence" value="ECO:0007669"/>
    <property type="project" value="TreeGrafter"/>
</dbReference>
<dbReference type="EMBL" id="AAGK01000006">
    <property type="protein sequence ID" value="EAN30689.1"/>
    <property type="molecule type" value="Genomic_DNA"/>
</dbReference>
<evidence type="ECO:0000256" key="3">
    <source>
        <dbReference type="ARBA" id="ARBA00022840"/>
    </source>
</evidence>
<dbReference type="FunCoup" id="Q4MYJ3">
    <property type="interactions" value="19"/>
</dbReference>
<keyword evidence="3" id="KW-0067">ATP-binding</keyword>
<dbReference type="PANTHER" id="PTHR42961">
    <property type="entry name" value="IRON-SULFUR PROTEIN NUBPL"/>
    <property type="match status" value="1"/>
</dbReference>
<dbReference type="InterPro" id="IPR044304">
    <property type="entry name" value="NUBPL-like"/>
</dbReference>
<organism evidence="7 8">
    <name type="scientific">Theileria parva</name>
    <name type="common">East coast fever infection agent</name>
    <dbReference type="NCBI Taxonomy" id="5875"/>
    <lineage>
        <taxon>Eukaryota</taxon>
        <taxon>Sar</taxon>
        <taxon>Alveolata</taxon>
        <taxon>Apicomplexa</taxon>
        <taxon>Aconoidasida</taxon>
        <taxon>Piroplasmida</taxon>
        <taxon>Theileriidae</taxon>
        <taxon>Theileria</taxon>
    </lineage>
</organism>
<dbReference type="OMA" id="ICECCCT"/>
<keyword evidence="1" id="KW-0479">Metal-binding</keyword>
<dbReference type="SUPFAM" id="SSF52540">
    <property type="entry name" value="P-loop containing nucleoside triphosphate hydrolases"/>
    <property type="match status" value="1"/>
</dbReference>
<dbReference type="GO" id="GO:0140663">
    <property type="term" value="F:ATP-dependent FeS chaperone activity"/>
    <property type="evidence" value="ECO:0007669"/>
    <property type="project" value="InterPro"/>
</dbReference>
<protein>
    <submittedName>
        <fullName evidence="7">Uncharacterized protein</fullName>
    </submittedName>
</protein>
<dbReference type="Pfam" id="PF10609">
    <property type="entry name" value="ParA"/>
    <property type="match status" value="1"/>
</dbReference>
<proteinExistence type="inferred from homology"/>
<dbReference type="CDD" id="cd02037">
    <property type="entry name" value="Mrp_NBP35"/>
    <property type="match status" value="1"/>
</dbReference>
<evidence type="ECO:0000256" key="4">
    <source>
        <dbReference type="ARBA" id="ARBA00023004"/>
    </source>
</evidence>
<keyword evidence="8" id="KW-1185">Reference proteome</keyword>
<comment type="similarity">
    <text evidence="6">Belongs to the Mrp/NBP35 ATP-binding proteins family.</text>
</comment>
<dbReference type="eggNOG" id="KOG3022">
    <property type="taxonomic scope" value="Eukaryota"/>
</dbReference>
<dbReference type="VEuPathDB" id="PiroplasmaDB:TpMuguga_03g00848"/>
<dbReference type="InParanoid" id="Q4MYJ3"/>
<comment type="caution">
    <text evidence="7">The sequence shown here is derived from an EMBL/GenBank/DDBJ whole genome shotgun (WGS) entry which is preliminary data.</text>
</comment>
<dbReference type="Proteomes" id="UP000001949">
    <property type="component" value="Unassembled WGS sequence"/>
</dbReference>